<protein>
    <submittedName>
        <fullName evidence="1">Uncharacterized protein</fullName>
    </submittedName>
</protein>
<evidence type="ECO:0000313" key="1">
    <source>
        <dbReference type="EMBL" id="KZP08108.1"/>
    </source>
</evidence>
<dbReference type="Gene3D" id="1.20.1280.50">
    <property type="match status" value="1"/>
</dbReference>
<evidence type="ECO:0000313" key="2">
    <source>
        <dbReference type="Proteomes" id="UP000076532"/>
    </source>
</evidence>
<gene>
    <name evidence="1" type="ORF">FIBSPDRAFT_965098</name>
</gene>
<reference evidence="1 2" key="1">
    <citation type="journal article" date="2016" name="Mol. Biol. Evol.">
        <title>Comparative Genomics of Early-Diverging Mushroom-Forming Fungi Provides Insights into the Origins of Lignocellulose Decay Capabilities.</title>
        <authorList>
            <person name="Nagy L.G."/>
            <person name="Riley R."/>
            <person name="Tritt A."/>
            <person name="Adam C."/>
            <person name="Daum C."/>
            <person name="Floudas D."/>
            <person name="Sun H."/>
            <person name="Yadav J.S."/>
            <person name="Pangilinan J."/>
            <person name="Larsson K.H."/>
            <person name="Matsuura K."/>
            <person name="Barry K."/>
            <person name="Labutti K."/>
            <person name="Kuo R."/>
            <person name="Ohm R.A."/>
            <person name="Bhattacharya S.S."/>
            <person name="Shirouzu T."/>
            <person name="Yoshinaga Y."/>
            <person name="Martin F.M."/>
            <person name="Grigoriev I.V."/>
            <person name="Hibbett D.S."/>
        </authorList>
    </citation>
    <scope>NUCLEOTIDE SEQUENCE [LARGE SCALE GENOMIC DNA]</scope>
    <source>
        <strain evidence="1 2">CBS 109695</strain>
    </source>
</reference>
<keyword evidence="2" id="KW-1185">Reference proteome</keyword>
<dbReference type="AlphaFoldDB" id="A0A165X1M3"/>
<organism evidence="1 2">
    <name type="scientific">Athelia psychrophila</name>
    <dbReference type="NCBI Taxonomy" id="1759441"/>
    <lineage>
        <taxon>Eukaryota</taxon>
        <taxon>Fungi</taxon>
        <taxon>Dikarya</taxon>
        <taxon>Basidiomycota</taxon>
        <taxon>Agaricomycotina</taxon>
        <taxon>Agaricomycetes</taxon>
        <taxon>Agaricomycetidae</taxon>
        <taxon>Atheliales</taxon>
        <taxon>Atheliaceae</taxon>
        <taxon>Athelia</taxon>
    </lineage>
</organism>
<dbReference type="EMBL" id="KV417731">
    <property type="protein sequence ID" value="KZP08108.1"/>
    <property type="molecule type" value="Genomic_DNA"/>
</dbReference>
<dbReference type="OrthoDB" id="2973282at2759"/>
<dbReference type="SUPFAM" id="SSF81383">
    <property type="entry name" value="F-box domain"/>
    <property type="match status" value="1"/>
</dbReference>
<proteinExistence type="predicted"/>
<name>A0A165X1M3_9AGAM</name>
<sequence>MSTVLSFIDEFYHGQYCLANDVCQDRHGSADPTSNLPNELLTMIFETDMPIYREDIPVLGAPPSSEEVLSHVSHRWRSTVALDTPSLWTEIHYNDKPLHACTAYLSRSGKASVDIYINAPCFDRELTSSLLDSLGENIAQCLSL</sequence>
<accession>A0A165X1M3</accession>
<dbReference type="Proteomes" id="UP000076532">
    <property type="component" value="Unassembled WGS sequence"/>
</dbReference>
<dbReference type="InterPro" id="IPR036047">
    <property type="entry name" value="F-box-like_dom_sf"/>
</dbReference>